<evidence type="ECO:0000313" key="3">
    <source>
        <dbReference type="EMBL" id="GLX84652.1"/>
    </source>
</evidence>
<dbReference type="InterPro" id="IPR002826">
    <property type="entry name" value="MptE-like"/>
</dbReference>
<dbReference type="InterPro" id="IPR045376">
    <property type="entry name" value="Maf_N"/>
</dbReference>
<reference evidence="3 4" key="1">
    <citation type="submission" date="2023-03" db="EMBL/GenBank/DDBJ databases">
        <title>Thalassotalea loyana LMG 22536T draft genome sequence.</title>
        <authorList>
            <person name="Sawabe T."/>
        </authorList>
    </citation>
    <scope>NUCLEOTIDE SEQUENCE [LARGE SCALE GENOMIC DNA]</scope>
    <source>
        <strain evidence="3 4">LMG 22536</strain>
    </source>
</reference>
<proteinExistence type="predicted"/>
<keyword evidence="4" id="KW-1185">Reference proteome</keyword>
<evidence type="ECO:0000259" key="2">
    <source>
        <dbReference type="Pfam" id="PF20157"/>
    </source>
</evidence>
<accession>A0ABQ6HAL6</accession>
<dbReference type="Proteomes" id="UP001157134">
    <property type="component" value="Unassembled WGS sequence"/>
</dbReference>
<dbReference type="Pfam" id="PF01973">
    <property type="entry name" value="MptE-like"/>
    <property type="match status" value="1"/>
</dbReference>
<evidence type="ECO:0008006" key="5">
    <source>
        <dbReference type="Google" id="ProtNLM"/>
    </source>
</evidence>
<gene>
    <name evidence="3" type="ORF">tloyanaT_09040</name>
</gene>
<organism evidence="3 4">
    <name type="scientific">Thalassotalea loyana</name>
    <dbReference type="NCBI Taxonomy" id="280483"/>
    <lineage>
        <taxon>Bacteria</taxon>
        <taxon>Pseudomonadati</taxon>
        <taxon>Pseudomonadota</taxon>
        <taxon>Gammaproteobacteria</taxon>
        <taxon>Alteromonadales</taxon>
        <taxon>Colwelliaceae</taxon>
        <taxon>Thalassotalea</taxon>
    </lineage>
</organism>
<dbReference type="PANTHER" id="PTHR41786">
    <property type="entry name" value="MOTILITY ACCESSORY FACTOR MAF"/>
    <property type="match status" value="1"/>
</dbReference>
<name>A0ABQ6HAL6_9GAMM</name>
<protein>
    <recommendedName>
        <fullName evidence="5">DUF115 domain-containing protein</fullName>
    </recommendedName>
</protein>
<evidence type="ECO:0000313" key="4">
    <source>
        <dbReference type="Proteomes" id="UP001157134"/>
    </source>
</evidence>
<dbReference type="EMBL" id="BSSV01000001">
    <property type="protein sequence ID" value="GLX84652.1"/>
    <property type="molecule type" value="Genomic_DNA"/>
</dbReference>
<comment type="caution">
    <text evidence="3">The sequence shown here is derived from an EMBL/GenBank/DDBJ whole genome shotgun (WGS) entry which is preliminary data.</text>
</comment>
<feature type="domain" description="Glycosyltransferase Maf N-terminal" evidence="2">
    <location>
        <begin position="38"/>
        <end position="272"/>
    </location>
</feature>
<dbReference type="Pfam" id="PF20157">
    <property type="entry name" value="Maf_flag10_N"/>
    <property type="match status" value="1"/>
</dbReference>
<feature type="domain" description="6-hydroxymethylpterin diphosphokinase MptE-like" evidence="1">
    <location>
        <begin position="303"/>
        <end position="465"/>
    </location>
</feature>
<sequence>MSSMKPSDYDIDQLSAQIDEAEEVAKREAIFAEQANVRFNQNIVAFNRYFPEIAQKFASYNPIEPFQLLVNKDGTGNIIDNQTKVPFYREEPVAQVKQQVDDCFENPVLGQINYSVLETLENTTDFVHVDTMKLLGKCFNKVSSDLPLNTKIASKIPSLIIFGIGLGYHLKELQSRTSATYITIFEPNEDYFFASLFCFDWAEYLQAVDDAGSFLYLGIGEEEDSIYQTLYDRVKEIGPYSVSNSLFYQHYPSQKVASIIEKIKENFHQFFMGWGFFDDALLSISHTLGVMDKAPSVMVASPKLPHDISQYPIFIVANGPSLDNDIERIKSLRENAIVVSCNSATTALLANGITPDFHVALERTKSTADFLEHFITPEQRQEINLLVLNVMYPGVLDLFGWTGVGIKGHEAGTTLFQLAELQNKGEITPTLGYCNPLVGNTALSFFTTMGFKNIYLFGLDKGYVDESMHHSKHSYYYKDDGEEKYAPIKMGAEFAVEGNFEPRVITEPFLYTGKEQVERLLEVFKGRNVNVFNCSNGVKMAGTLPLRSDDILFEDSPLKNAQVVDFVKSNVFDDYDAGYDLKSLLYFDEFEQICQTMVEFLEQPASSREEALDNLFKHLHYLNSFMQGGKLSHLYLILQGEAWYVNSVLLSILYNYGDSEEVMPYYQEALAIWVDFLKNMPDLYRERWDLLSTYSFDYNA</sequence>
<dbReference type="PANTHER" id="PTHR41786:SF1">
    <property type="entry name" value="6-HYDROXYMETHYLPTERIN DIPHOSPHOKINASE MPTE-LIKE DOMAIN-CONTAINING PROTEIN"/>
    <property type="match status" value="1"/>
</dbReference>
<evidence type="ECO:0000259" key="1">
    <source>
        <dbReference type="Pfam" id="PF01973"/>
    </source>
</evidence>